<organism evidence="2">
    <name type="scientific">uncultured marine group II/III euryarchaeote AD1000_74_G12</name>
    <dbReference type="NCBI Taxonomy" id="1457807"/>
    <lineage>
        <taxon>Archaea</taxon>
        <taxon>Methanobacteriati</taxon>
        <taxon>Methanobacteriota</taxon>
        <taxon>environmental samples</taxon>
    </lineage>
</organism>
<feature type="transmembrane region" description="Helical" evidence="1">
    <location>
        <begin position="16"/>
        <end position="39"/>
    </location>
</feature>
<evidence type="ECO:0000256" key="1">
    <source>
        <dbReference type="SAM" id="Phobius"/>
    </source>
</evidence>
<accession>A0A075FXV9</accession>
<proteinExistence type="predicted"/>
<reference evidence="2" key="1">
    <citation type="journal article" date="2014" name="Genome Biol. Evol.">
        <title>Pangenome evidence for extensive interdomain horizontal transfer affecting lineage core and shell genes in uncultured planktonic thaumarchaeota and euryarchaeota.</title>
        <authorList>
            <person name="Deschamps P."/>
            <person name="Zivanovic Y."/>
            <person name="Moreira D."/>
            <person name="Rodriguez-Valera F."/>
            <person name="Lopez-Garcia P."/>
        </authorList>
    </citation>
    <scope>NUCLEOTIDE SEQUENCE</scope>
</reference>
<dbReference type="EMBL" id="KF900472">
    <property type="protein sequence ID" value="AIE96193.1"/>
    <property type="molecule type" value="Genomic_DNA"/>
</dbReference>
<keyword evidence="1" id="KW-0812">Transmembrane</keyword>
<sequence length="241" mass="26234">MDTIIDKWFSTRDQKITWSISVAFLILFPVYFANIAAFLPDGAMVSGGASVTGEWEVTFSEGAVATSESTETLMDGEEFEFEFTFDEPGLNLGYVEVTVWHDEMGEQGQWPEQCDNAVGEMDMSEVNGYVESGSTTSGESGPPNECPTSYTMVILLIENYTGDSYETSGSKGEIQNMWTDGGNGRGDWICKITLETRSGSKPGPFDPLALSNNEDGEEITVSWRVVGVEVSVTPVVEVSVS</sequence>
<keyword evidence="1" id="KW-1133">Transmembrane helix</keyword>
<protein>
    <submittedName>
        <fullName evidence="2">Uncharacterized protein</fullName>
    </submittedName>
</protein>
<dbReference type="AlphaFoldDB" id="A0A075FXV9"/>
<evidence type="ECO:0000313" key="2">
    <source>
        <dbReference type="EMBL" id="AIE96193.1"/>
    </source>
</evidence>
<name>A0A075FXV9_9EURY</name>
<keyword evidence="1" id="KW-0472">Membrane</keyword>